<keyword evidence="3" id="KW-0812">Transmembrane</keyword>
<keyword evidence="3" id="KW-1133">Transmembrane helix</keyword>
<feature type="transmembrane region" description="Helical" evidence="3">
    <location>
        <begin position="562"/>
        <end position="586"/>
    </location>
</feature>
<dbReference type="Pfam" id="PF00172">
    <property type="entry name" value="Zn_clus"/>
    <property type="match status" value="1"/>
</dbReference>
<dbReference type="GO" id="GO:0000981">
    <property type="term" value="F:DNA-binding transcription factor activity, RNA polymerase II-specific"/>
    <property type="evidence" value="ECO:0007669"/>
    <property type="project" value="InterPro"/>
</dbReference>
<reference evidence="5 6" key="1">
    <citation type="journal article" date="2018" name="Front. Microbiol.">
        <title>Genome-Wide Analysis of Corynespora cassiicola Leaf Fall Disease Putative Effectors.</title>
        <authorList>
            <person name="Lopez D."/>
            <person name="Ribeiro S."/>
            <person name="Label P."/>
            <person name="Fumanal B."/>
            <person name="Venisse J.S."/>
            <person name="Kohler A."/>
            <person name="de Oliveira R.R."/>
            <person name="Labutti K."/>
            <person name="Lipzen A."/>
            <person name="Lail K."/>
            <person name="Bauer D."/>
            <person name="Ohm R.A."/>
            <person name="Barry K.W."/>
            <person name="Spatafora J."/>
            <person name="Grigoriev I.V."/>
            <person name="Martin F.M."/>
            <person name="Pujade-Renaud V."/>
        </authorList>
    </citation>
    <scope>NUCLEOTIDE SEQUENCE [LARGE SCALE GENOMIC DNA]</scope>
    <source>
        <strain evidence="5 6">Philippines</strain>
    </source>
</reference>
<name>A0A2T2NY46_CORCC</name>
<dbReference type="InterPro" id="IPR001138">
    <property type="entry name" value="Zn2Cys6_DnaBD"/>
</dbReference>
<keyword evidence="1" id="KW-0539">Nucleus</keyword>
<dbReference type="Proteomes" id="UP000240883">
    <property type="component" value="Unassembled WGS sequence"/>
</dbReference>
<evidence type="ECO:0000313" key="6">
    <source>
        <dbReference type="Proteomes" id="UP000240883"/>
    </source>
</evidence>
<feature type="compositionally biased region" description="Low complexity" evidence="2">
    <location>
        <begin position="10"/>
        <end position="20"/>
    </location>
</feature>
<feature type="region of interest" description="Disordered" evidence="2">
    <location>
        <begin position="124"/>
        <end position="146"/>
    </location>
</feature>
<evidence type="ECO:0000256" key="3">
    <source>
        <dbReference type="SAM" id="Phobius"/>
    </source>
</evidence>
<dbReference type="PANTHER" id="PTHR47785">
    <property type="entry name" value="ZN(II)2CYS6 TRANSCRIPTION FACTOR (EUROFUNG)-RELATED-RELATED"/>
    <property type="match status" value="1"/>
</dbReference>
<protein>
    <recommendedName>
        <fullName evidence="4">Zn(2)-C6 fungal-type domain-containing protein</fullName>
    </recommendedName>
</protein>
<sequence length="649" mass="73868">MATKRKKDAPPSSSIISTASRDGNSPTSPPVATDSTAENYPRKRIAIACNVCRFRKTRCDAVKPSCGFCTDLGIECTYRKPTAGDRTKLTGPPPEALSSIEERLSQLEARMDWTHQMVQNSTILSPNASSNSEVPLPQELPSRKSSVNRTIESINNTSMSIPSVGTPMSYDFAYRQTATEAMTARPSLHTFRAPPYIHIDSWDYTAEFYDDEIMAGEQLYEQFEELLMQPIDLTKRTTRRLQQSFVENFLRWTPIFDQRTCVNAVEQAASEGFARQNPSTCLTFMFLALGAISEDRSETPENQTPGLDYFARGCQILERLSMRTGSLTTIQCRVLQASYFKFAIRPMQTWNSITQAARDCMHILTSKSTQRMNNGEHEQFNRAFWACSTILHELEATMKMHPIGLRHFHELVPLPQFEEEDSGFYYFLAQISLRKFLTQSLEVVGYHSGRVIYAPVVTRELQNQVREWYDHLPSVVRFPLDTTPVFDSRKSFLRGQYFALFIVLGWPSVLKIMEHGQGEGLGIDAETMAVTKDQAKTCIEGCRLFLSIADEQLMGRKMGTHFTLYGAFAMLATLIITFRCPALAFVEETQQEHHIRNAYEILRPWEHLPLIRRGLERLRIMMHEVGLEDIDTFPGQPPAHMITSHLMPD</sequence>
<keyword evidence="3" id="KW-0472">Membrane</keyword>
<dbReference type="SUPFAM" id="SSF57701">
    <property type="entry name" value="Zn2/Cys6 DNA-binding domain"/>
    <property type="match status" value="1"/>
</dbReference>
<dbReference type="InterPro" id="IPR036864">
    <property type="entry name" value="Zn2-C6_fun-type_DNA-bd_sf"/>
</dbReference>
<dbReference type="STRING" id="1448308.A0A2T2NY46"/>
<proteinExistence type="predicted"/>
<dbReference type="PROSITE" id="PS00463">
    <property type="entry name" value="ZN2_CY6_FUNGAL_1"/>
    <property type="match status" value="1"/>
</dbReference>
<dbReference type="PROSITE" id="PS50048">
    <property type="entry name" value="ZN2_CY6_FUNGAL_2"/>
    <property type="match status" value="1"/>
</dbReference>
<feature type="compositionally biased region" description="Polar residues" evidence="2">
    <location>
        <begin position="124"/>
        <end position="133"/>
    </location>
</feature>
<feature type="region of interest" description="Disordered" evidence="2">
    <location>
        <begin position="1"/>
        <end position="38"/>
    </location>
</feature>
<dbReference type="OrthoDB" id="4685598at2759"/>
<dbReference type="PANTHER" id="PTHR47785:SF6">
    <property type="entry name" value="ZN(II)2CYS6 TRANSCRIPTION FACTOR (EUROFUNG)"/>
    <property type="match status" value="1"/>
</dbReference>
<dbReference type="EMBL" id="KZ678132">
    <property type="protein sequence ID" value="PSN70345.1"/>
    <property type="molecule type" value="Genomic_DNA"/>
</dbReference>
<evidence type="ECO:0000256" key="1">
    <source>
        <dbReference type="ARBA" id="ARBA00023242"/>
    </source>
</evidence>
<accession>A0A2T2NY46</accession>
<gene>
    <name evidence="5" type="ORF">BS50DRAFT_310922</name>
</gene>
<organism evidence="5 6">
    <name type="scientific">Corynespora cassiicola Philippines</name>
    <dbReference type="NCBI Taxonomy" id="1448308"/>
    <lineage>
        <taxon>Eukaryota</taxon>
        <taxon>Fungi</taxon>
        <taxon>Dikarya</taxon>
        <taxon>Ascomycota</taxon>
        <taxon>Pezizomycotina</taxon>
        <taxon>Dothideomycetes</taxon>
        <taxon>Pleosporomycetidae</taxon>
        <taxon>Pleosporales</taxon>
        <taxon>Corynesporascaceae</taxon>
        <taxon>Corynespora</taxon>
    </lineage>
</organism>
<evidence type="ECO:0000313" key="5">
    <source>
        <dbReference type="EMBL" id="PSN70345.1"/>
    </source>
</evidence>
<dbReference type="SMART" id="SM00066">
    <property type="entry name" value="GAL4"/>
    <property type="match status" value="1"/>
</dbReference>
<keyword evidence="6" id="KW-1185">Reference proteome</keyword>
<dbReference type="GO" id="GO:0008270">
    <property type="term" value="F:zinc ion binding"/>
    <property type="evidence" value="ECO:0007669"/>
    <property type="project" value="InterPro"/>
</dbReference>
<feature type="domain" description="Zn(2)-C6 fungal-type" evidence="4">
    <location>
        <begin position="48"/>
        <end position="78"/>
    </location>
</feature>
<evidence type="ECO:0000256" key="2">
    <source>
        <dbReference type="SAM" id="MobiDB-lite"/>
    </source>
</evidence>
<dbReference type="CDD" id="cd12148">
    <property type="entry name" value="fungal_TF_MHR"/>
    <property type="match status" value="1"/>
</dbReference>
<evidence type="ECO:0000259" key="4">
    <source>
        <dbReference type="PROSITE" id="PS50048"/>
    </source>
</evidence>
<dbReference type="AlphaFoldDB" id="A0A2T2NY46"/>
<dbReference type="Gene3D" id="4.10.240.10">
    <property type="entry name" value="Zn(2)-C6 fungal-type DNA-binding domain"/>
    <property type="match status" value="1"/>
</dbReference>
<dbReference type="InterPro" id="IPR053181">
    <property type="entry name" value="EcdB-like_regulator"/>
</dbReference>
<dbReference type="CDD" id="cd00067">
    <property type="entry name" value="GAL4"/>
    <property type="match status" value="1"/>
</dbReference>